<dbReference type="Pfam" id="PF01408">
    <property type="entry name" value="GFO_IDH_MocA"/>
    <property type="match status" value="1"/>
</dbReference>
<proteinExistence type="inferred from homology"/>
<dbReference type="InterPro" id="IPR051450">
    <property type="entry name" value="Gfo/Idh/MocA_Oxidoreductases"/>
</dbReference>
<feature type="domain" description="Gfo/Idh/MocA-like oxidoreductase N-terminal" evidence="3">
    <location>
        <begin position="1"/>
        <end position="117"/>
    </location>
</feature>
<evidence type="ECO:0000259" key="4">
    <source>
        <dbReference type="Pfam" id="PF22725"/>
    </source>
</evidence>
<accession>A0A136IN14</accession>
<name>A0A136IN14_9PEZI</name>
<evidence type="ECO:0000256" key="1">
    <source>
        <dbReference type="ARBA" id="ARBA00010928"/>
    </source>
</evidence>
<protein>
    <submittedName>
        <fullName evidence="5">Oxidoreductase domain-containing protein</fullName>
    </submittedName>
</protein>
<dbReference type="SUPFAM" id="SSF51735">
    <property type="entry name" value="NAD(P)-binding Rossmann-fold domains"/>
    <property type="match status" value="1"/>
</dbReference>
<dbReference type="AlphaFoldDB" id="A0A136IN14"/>
<organism evidence="5 6">
    <name type="scientific">Microdochium bolleyi</name>
    <dbReference type="NCBI Taxonomy" id="196109"/>
    <lineage>
        <taxon>Eukaryota</taxon>
        <taxon>Fungi</taxon>
        <taxon>Dikarya</taxon>
        <taxon>Ascomycota</taxon>
        <taxon>Pezizomycotina</taxon>
        <taxon>Sordariomycetes</taxon>
        <taxon>Xylariomycetidae</taxon>
        <taxon>Xylariales</taxon>
        <taxon>Microdochiaceae</taxon>
        <taxon>Microdochium</taxon>
    </lineage>
</organism>
<dbReference type="Gene3D" id="3.40.50.720">
    <property type="entry name" value="NAD(P)-binding Rossmann-like Domain"/>
    <property type="match status" value="1"/>
</dbReference>
<evidence type="ECO:0000313" key="6">
    <source>
        <dbReference type="Proteomes" id="UP000070501"/>
    </source>
</evidence>
<feature type="region of interest" description="Disordered" evidence="2">
    <location>
        <begin position="275"/>
        <end position="303"/>
    </location>
</feature>
<dbReference type="PANTHER" id="PTHR43377:SF1">
    <property type="entry name" value="BILIVERDIN REDUCTASE A"/>
    <property type="match status" value="1"/>
</dbReference>
<dbReference type="Pfam" id="PF22725">
    <property type="entry name" value="GFO_IDH_MocA_C3"/>
    <property type="match status" value="1"/>
</dbReference>
<feature type="compositionally biased region" description="Low complexity" evidence="2">
    <location>
        <begin position="277"/>
        <end position="295"/>
    </location>
</feature>
<dbReference type="PANTHER" id="PTHR43377">
    <property type="entry name" value="BILIVERDIN REDUCTASE A"/>
    <property type="match status" value="1"/>
</dbReference>
<dbReference type="InterPro" id="IPR055170">
    <property type="entry name" value="GFO_IDH_MocA-like_dom"/>
</dbReference>
<reference evidence="6" key="1">
    <citation type="submission" date="2016-02" db="EMBL/GenBank/DDBJ databases">
        <title>Draft genome sequence of Microdochium bolleyi, a fungal endophyte of beachgrass.</title>
        <authorList>
            <consortium name="DOE Joint Genome Institute"/>
            <person name="David A.S."/>
            <person name="May G."/>
            <person name="Haridas S."/>
            <person name="Lim J."/>
            <person name="Wang M."/>
            <person name="Labutti K."/>
            <person name="Lipzen A."/>
            <person name="Barry K."/>
            <person name="Grigoriev I.V."/>
        </authorList>
    </citation>
    <scope>NUCLEOTIDE SEQUENCE [LARGE SCALE GENOMIC DNA]</scope>
    <source>
        <strain evidence="6">J235TASD1</strain>
    </source>
</reference>
<dbReference type="EMBL" id="KQ964268">
    <property type="protein sequence ID" value="KXJ86345.1"/>
    <property type="molecule type" value="Genomic_DNA"/>
</dbReference>
<dbReference type="InParanoid" id="A0A136IN14"/>
<dbReference type="STRING" id="196109.A0A136IN14"/>
<evidence type="ECO:0000256" key="2">
    <source>
        <dbReference type="SAM" id="MobiDB-lite"/>
    </source>
</evidence>
<keyword evidence="6" id="KW-1185">Reference proteome</keyword>
<evidence type="ECO:0000313" key="5">
    <source>
        <dbReference type="EMBL" id="KXJ86345.1"/>
    </source>
</evidence>
<evidence type="ECO:0000259" key="3">
    <source>
        <dbReference type="Pfam" id="PF01408"/>
    </source>
</evidence>
<gene>
    <name evidence="5" type="ORF">Micbo1qcDRAFT_168410</name>
</gene>
<dbReference type="OrthoDB" id="446809at2759"/>
<dbReference type="Gene3D" id="3.30.360.10">
    <property type="entry name" value="Dihydrodipicolinate Reductase, domain 2"/>
    <property type="match status" value="1"/>
</dbReference>
<dbReference type="GO" id="GO:0000166">
    <property type="term" value="F:nucleotide binding"/>
    <property type="evidence" value="ECO:0007669"/>
    <property type="project" value="InterPro"/>
</dbReference>
<dbReference type="Proteomes" id="UP000070501">
    <property type="component" value="Unassembled WGS sequence"/>
</dbReference>
<dbReference type="SUPFAM" id="SSF55347">
    <property type="entry name" value="Glyceraldehyde-3-phosphate dehydrogenase-like, C-terminal domain"/>
    <property type="match status" value="1"/>
</dbReference>
<dbReference type="InterPro" id="IPR036291">
    <property type="entry name" value="NAD(P)-bd_dom_sf"/>
</dbReference>
<comment type="similarity">
    <text evidence="1">Belongs to the Gfo/Idh/MocA family.</text>
</comment>
<sequence>MNIAFVGCGFVAAYYGDTLPNHPELKALAAFDLQPLRTAAFSKRYNVPAAASLQAILDNPDVDLVVNLTPPDTHAEISRAVLLAGKHVYSEKPLALDPVDAKELIALAGKQNCLLAVAPCNFLAGSMQTLARLVRENVVGTPRLVYAEIDDGPIHQLAYHTWKSGAGASWPYETEFRVGCSWEHAAYEVGFLTSLFGPAASVTAFSTTLVHDKMKGLAPEDLGPDFSVAVIKFRGGVVARLTIGTIARRDRSITITGDKGILRLDEIWDNEAPVQFTPSRGSKSSPTSSLLLVTPPTTPERELNGDCKVGAAAPERGIQVDTPVETPRHYPAATNRMDMCIGLADIAAAIREKRRPRMAADHAFHVYEILQAMADSVAAPGHHQIESEFVPIDPLPPMRTVASDCTISW</sequence>
<dbReference type="InterPro" id="IPR000683">
    <property type="entry name" value="Gfo/Idh/MocA-like_OxRdtase_N"/>
</dbReference>
<feature type="domain" description="GFO/IDH/MocA-like oxidoreductase" evidence="4">
    <location>
        <begin position="127"/>
        <end position="262"/>
    </location>
</feature>